<dbReference type="Proteomes" id="UP000070491">
    <property type="component" value="Unassembled WGS sequence"/>
</dbReference>
<reference evidence="1 2" key="1">
    <citation type="journal article" date="2016" name="Sci. Rep.">
        <title>Metabolic traits of an uncultured archaeal lineage -MSBL1- from brine pools of the Red Sea.</title>
        <authorList>
            <person name="Mwirichia R."/>
            <person name="Alam I."/>
            <person name="Rashid M."/>
            <person name="Vinu M."/>
            <person name="Ba-Alawi W."/>
            <person name="Anthony Kamau A."/>
            <person name="Kamanda Ngugi D."/>
            <person name="Goker M."/>
            <person name="Klenk H.P."/>
            <person name="Bajic V."/>
            <person name="Stingl U."/>
        </authorList>
    </citation>
    <scope>NUCLEOTIDE SEQUENCE [LARGE SCALE GENOMIC DNA]</scope>
    <source>
        <strain evidence="1">SCGC-AAA382F02</strain>
    </source>
</reference>
<gene>
    <name evidence="1" type="ORF">AKJ53_00145</name>
</gene>
<comment type="caution">
    <text evidence="1">The sequence shown here is derived from an EMBL/GenBank/DDBJ whole genome shotgun (WGS) entry which is preliminary data.</text>
</comment>
<keyword evidence="2" id="KW-1185">Reference proteome</keyword>
<dbReference type="SUPFAM" id="SSF52935">
    <property type="entry name" value="PK C-terminal domain-like"/>
    <property type="match status" value="1"/>
</dbReference>
<organism evidence="1 2">
    <name type="scientific">candidate division MSBL1 archaeon SCGC-AAA382F02</name>
    <dbReference type="NCBI Taxonomy" id="1698282"/>
    <lineage>
        <taxon>Archaea</taxon>
        <taxon>Methanobacteriati</taxon>
        <taxon>Methanobacteriota</taxon>
        <taxon>candidate division MSBL1</taxon>
    </lineage>
</organism>
<dbReference type="AlphaFoldDB" id="A0A133VJ99"/>
<evidence type="ECO:0000313" key="2">
    <source>
        <dbReference type="Proteomes" id="UP000070491"/>
    </source>
</evidence>
<dbReference type="EMBL" id="LHYG01000001">
    <property type="protein sequence ID" value="KXB06513.1"/>
    <property type="molecule type" value="Genomic_DNA"/>
</dbReference>
<protein>
    <submittedName>
        <fullName evidence="1">Uncharacterized protein</fullName>
    </submittedName>
</protein>
<dbReference type="PIRSF" id="PIRSF016138">
    <property type="entry name" value="UCP016138"/>
    <property type="match status" value="1"/>
</dbReference>
<dbReference type="InterPro" id="IPR036918">
    <property type="entry name" value="Pyrv_Knase_C_sf"/>
</dbReference>
<evidence type="ECO:0000313" key="1">
    <source>
        <dbReference type="EMBL" id="KXB06513.1"/>
    </source>
</evidence>
<dbReference type="Gene3D" id="3.40.1380.20">
    <property type="entry name" value="Pyruvate kinase, C-terminal domain"/>
    <property type="match status" value="1"/>
</dbReference>
<accession>A0A133VJ99</accession>
<sequence>MLKGFPFGEDNLNSDLVLFEEKGSENTLECFKLVAERVKDLGLDYVILASTSGETGVEAVDFFEDQDVEVVVVSHQYGYKEDGKIELEEKYRKKIKESENASLVITSDVLTRVPKIVRGKYGGFSHLDLIADTLRMFSEGMKVCVECTIQAADSGKIPAGEEVAAIAGTGSGADTGVVLKSQHSHKLLDVDIREIICMPRER</sequence>
<proteinExistence type="predicted"/>
<dbReference type="InterPro" id="IPR015074">
    <property type="entry name" value="DUF1867"/>
</dbReference>
<name>A0A133VJ99_9EURY</name>